<reference evidence="10 11" key="1">
    <citation type="submission" date="2015-12" db="EMBL/GenBank/DDBJ databases">
        <authorList>
            <person name="Shamseldin A."/>
            <person name="Moawad H."/>
            <person name="Abd El-Rahim W.M."/>
            <person name="Sadowsky M.J."/>
        </authorList>
    </citation>
    <scope>NUCLEOTIDE SEQUENCE [LARGE SCALE GENOMIC DNA]</scope>
    <source>
        <strain evidence="10 11">WF1</strain>
    </source>
</reference>
<dbReference type="PROSITE" id="PS50198">
    <property type="entry name" value="PPIC_PPIASE_2"/>
    <property type="match status" value="1"/>
</dbReference>
<keyword evidence="11" id="KW-1185">Reference proteome</keyword>
<evidence type="ECO:0000256" key="4">
    <source>
        <dbReference type="ARBA" id="ARBA00022729"/>
    </source>
</evidence>
<dbReference type="PANTHER" id="PTHR47245:SF1">
    <property type="entry name" value="FOLDASE PROTEIN PRSA"/>
    <property type="match status" value="1"/>
</dbReference>
<evidence type="ECO:0000256" key="3">
    <source>
        <dbReference type="ARBA" id="ARBA00013194"/>
    </source>
</evidence>
<dbReference type="EC" id="5.2.1.8" evidence="3"/>
<comment type="similarity">
    <text evidence="2">Belongs to the PpiC/parvulin rotamase family.</text>
</comment>
<feature type="domain" description="PpiC" evidence="9">
    <location>
        <begin position="127"/>
        <end position="225"/>
    </location>
</feature>
<dbReference type="InterPro" id="IPR000297">
    <property type="entry name" value="PPIase_PpiC"/>
</dbReference>
<sequence length="292" mass="32734">MIIALCYGFTAIAQAELVTDKQGHQISNNNLEVLLETAPVDAQKKLLNNKAQLNEQLEQLYLRKVVAEMAVNEGLDKQGLNVERLEAVRNNALFALKLDALRKSNNKDYTKYAQQLYFANQADYPVAARVDAAHILISTKKLSDAEALAKAGEIRQQLMQGANFNELALKESDDKTAKNNKGELGVFTSKQMVKPFSDVVFAMQVGEISEPVKTKYGYHLIKLNKIMPAGVKPFDEVKADIINKLKEKDWVTARTAFFAQIVKENEMQIKELAVDEFVVKKLDELESKATIK</sequence>
<dbReference type="AlphaFoldDB" id="A0A1V8M581"/>
<dbReference type="InterPro" id="IPR050245">
    <property type="entry name" value="PrsA_foldase"/>
</dbReference>
<keyword evidence="8" id="KW-0175">Coiled coil</keyword>
<dbReference type="Gene3D" id="3.10.50.40">
    <property type="match status" value="1"/>
</dbReference>
<dbReference type="Proteomes" id="UP000191980">
    <property type="component" value="Unassembled WGS sequence"/>
</dbReference>
<evidence type="ECO:0000313" key="10">
    <source>
        <dbReference type="EMBL" id="OQK16709.1"/>
    </source>
</evidence>
<evidence type="ECO:0000313" key="11">
    <source>
        <dbReference type="Proteomes" id="UP000191980"/>
    </source>
</evidence>
<evidence type="ECO:0000256" key="6">
    <source>
        <dbReference type="ARBA" id="ARBA00023235"/>
    </source>
</evidence>
<evidence type="ECO:0000256" key="1">
    <source>
        <dbReference type="ARBA" id="ARBA00000971"/>
    </source>
</evidence>
<comment type="caution">
    <text evidence="10">The sequence shown here is derived from an EMBL/GenBank/DDBJ whole genome shotgun (WGS) entry which is preliminary data.</text>
</comment>
<protein>
    <recommendedName>
        <fullName evidence="3">peptidylprolyl isomerase</fullName>
        <ecNumber evidence="3">5.2.1.8</ecNumber>
    </recommendedName>
</protein>
<proteinExistence type="inferred from homology"/>
<dbReference type="PANTHER" id="PTHR47245">
    <property type="entry name" value="PEPTIDYLPROLYL ISOMERASE"/>
    <property type="match status" value="1"/>
</dbReference>
<evidence type="ECO:0000259" key="9">
    <source>
        <dbReference type="PROSITE" id="PS50198"/>
    </source>
</evidence>
<evidence type="ECO:0000256" key="5">
    <source>
        <dbReference type="ARBA" id="ARBA00023110"/>
    </source>
</evidence>
<dbReference type="SUPFAM" id="SSF54534">
    <property type="entry name" value="FKBP-like"/>
    <property type="match status" value="1"/>
</dbReference>
<feature type="coiled-coil region" evidence="8">
    <location>
        <begin position="40"/>
        <end position="70"/>
    </location>
</feature>
<evidence type="ECO:0000256" key="2">
    <source>
        <dbReference type="ARBA" id="ARBA00007656"/>
    </source>
</evidence>
<dbReference type="Pfam" id="PF00639">
    <property type="entry name" value="Rotamase"/>
    <property type="match status" value="1"/>
</dbReference>
<keyword evidence="5 7" id="KW-0697">Rotamase</keyword>
<comment type="catalytic activity">
    <reaction evidence="1">
        <text>[protein]-peptidylproline (omega=180) = [protein]-peptidylproline (omega=0)</text>
        <dbReference type="Rhea" id="RHEA:16237"/>
        <dbReference type="Rhea" id="RHEA-COMP:10747"/>
        <dbReference type="Rhea" id="RHEA-COMP:10748"/>
        <dbReference type="ChEBI" id="CHEBI:83833"/>
        <dbReference type="ChEBI" id="CHEBI:83834"/>
        <dbReference type="EC" id="5.2.1.8"/>
    </reaction>
</comment>
<evidence type="ECO:0000256" key="7">
    <source>
        <dbReference type="PROSITE-ProRule" id="PRU00278"/>
    </source>
</evidence>
<gene>
    <name evidence="10" type="ORF">AU255_02030</name>
</gene>
<keyword evidence="4" id="KW-0732">Signal</keyword>
<dbReference type="GO" id="GO:0003755">
    <property type="term" value="F:peptidyl-prolyl cis-trans isomerase activity"/>
    <property type="evidence" value="ECO:0007669"/>
    <property type="project" value="UniProtKB-KW"/>
</dbReference>
<dbReference type="InterPro" id="IPR046357">
    <property type="entry name" value="PPIase_dom_sf"/>
</dbReference>
<name>A0A1V8M581_9GAMM</name>
<organism evidence="10 11">
    <name type="scientific">Methyloprofundus sedimenti</name>
    <dbReference type="NCBI Taxonomy" id="1420851"/>
    <lineage>
        <taxon>Bacteria</taxon>
        <taxon>Pseudomonadati</taxon>
        <taxon>Pseudomonadota</taxon>
        <taxon>Gammaproteobacteria</taxon>
        <taxon>Methylococcales</taxon>
        <taxon>Methylococcaceae</taxon>
        <taxon>Methyloprofundus</taxon>
    </lineage>
</organism>
<accession>A0A1V8M581</accession>
<evidence type="ECO:0000256" key="8">
    <source>
        <dbReference type="SAM" id="Coils"/>
    </source>
</evidence>
<keyword evidence="6 7" id="KW-0413">Isomerase</keyword>
<dbReference type="STRING" id="1420851.AU255_02030"/>
<dbReference type="EMBL" id="LPUF01000001">
    <property type="protein sequence ID" value="OQK16709.1"/>
    <property type="molecule type" value="Genomic_DNA"/>
</dbReference>